<proteinExistence type="predicted"/>
<name>A0ABP1GGC3_9EUKA</name>
<keyword evidence="2" id="KW-1185">Reference proteome</keyword>
<protein>
    <submittedName>
        <fullName evidence="1">Hypothetical_protein</fullName>
    </submittedName>
</protein>
<evidence type="ECO:0000313" key="1">
    <source>
        <dbReference type="EMBL" id="CAL5971162.1"/>
    </source>
</evidence>
<organism evidence="1 2">
    <name type="scientific">Hexamita inflata</name>
    <dbReference type="NCBI Taxonomy" id="28002"/>
    <lineage>
        <taxon>Eukaryota</taxon>
        <taxon>Metamonada</taxon>
        <taxon>Diplomonadida</taxon>
        <taxon>Hexamitidae</taxon>
        <taxon>Hexamitinae</taxon>
        <taxon>Hexamita</taxon>
    </lineage>
</organism>
<reference evidence="1 2" key="1">
    <citation type="submission" date="2024-07" db="EMBL/GenBank/DDBJ databases">
        <authorList>
            <person name="Akdeniz Z."/>
        </authorList>
    </citation>
    <scope>NUCLEOTIDE SEQUENCE [LARGE SCALE GENOMIC DNA]</scope>
</reference>
<comment type="caution">
    <text evidence="1">The sequence shown here is derived from an EMBL/GenBank/DDBJ whole genome shotgun (WGS) entry which is preliminary data.</text>
</comment>
<dbReference type="EMBL" id="CAXDID020000002">
    <property type="protein sequence ID" value="CAL5971162.1"/>
    <property type="molecule type" value="Genomic_DNA"/>
</dbReference>
<accession>A0ABP1GGC3</accession>
<sequence length="495" mass="57890">MPFSVNGNETYLTITQVFQDPEELFGDANDLEYIYVYGDLQLNEPFTNNELLVKGHKLYFSNCLIDLNTFNGQWDLIQLSECILVGQLNEKVNILCLDARYSKISTNQINFANINQLKVLVEEQQSFEFMLQVKSDLKIIQAHSQFDVDVNNWIDQWDIAYFENCTFIGSVLKDSLYIKALEFRDVTQNNFKQFENAITEKFKLCIYNKEVNNEHFNLLFNPIATTFSVIMSNFVVELTETRRKWNNVQFTNCSFICNDDQPQIDIENLSILIDNNTTLSVDLTALIKVKIKVDTFIVRRNKIDFNQVNLIKPTKFLLYYCELNENDLIGTWNELVFYNCRFQNSRLDIQAEKVTFEQCSIVPCCLAVKSIHVSRCSICDVIKTESLYLSHTIIIMQKPNNYVNYLSLSNCTFTKFSMLNFKNLISIQTTNSVNQKIFSKFIQVKKQLNKYQIKIQTRYGHEIKRKTKKTVLNENLRIMFKKVKGYTHLIQSGLE</sequence>
<evidence type="ECO:0000313" key="2">
    <source>
        <dbReference type="Proteomes" id="UP001642409"/>
    </source>
</evidence>
<gene>
    <name evidence="1" type="ORF">HINF_LOCUS1102</name>
</gene>
<dbReference type="Proteomes" id="UP001642409">
    <property type="component" value="Unassembled WGS sequence"/>
</dbReference>